<evidence type="ECO:0000313" key="3">
    <source>
        <dbReference type="Proteomes" id="UP000006028"/>
    </source>
</evidence>
<dbReference type="AlphaFoldDB" id="E2ZL77"/>
<gene>
    <name evidence="2" type="ORF">HMPREF9436_02433</name>
</gene>
<dbReference type="BioCyc" id="FCF748224-HMP:GTSS-434-MONOMER"/>
<proteinExistence type="predicted"/>
<evidence type="ECO:0000256" key="1">
    <source>
        <dbReference type="SAM" id="MobiDB-lite"/>
    </source>
</evidence>
<name>E2ZL77_9FIRM</name>
<feature type="compositionally biased region" description="Polar residues" evidence="1">
    <location>
        <begin position="1"/>
        <end position="15"/>
    </location>
</feature>
<organism evidence="2 3">
    <name type="scientific">Faecalibacterium cf. prausnitzii KLE1255</name>
    <dbReference type="NCBI Taxonomy" id="748224"/>
    <lineage>
        <taxon>Bacteria</taxon>
        <taxon>Bacillati</taxon>
        <taxon>Bacillota</taxon>
        <taxon>Clostridia</taxon>
        <taxon>Eubacteriales</taxon>
        <taxon>Oscillospiraceae</taxon>
        <taxon>Faecalibacterium</taxon>
    </lineage>
</organism>
<comment type="caution">
    <text evidence="2">The sequence shown here is derived from an EMBL/GenBank/DDBJ whole genome shotgun (WGS) entry which is preliminary data.</text>
</comment>
<dbReference type="EMBL" id="AECU01000183">
    <property type="protein sequence ID" value="EFQ06057.1"/>
    <property type="molecule type" value="Genomic_DNA"/>
</dbReference>
<reference evidence="2 3" key="1">
    <citation type="submission" date="2010-08" db="EMBL/GenBank/DDBJ databases">
        <authorList>
            <person name="Weinstock G."/>
            <person name="Sodergren E."/>
            <person name="Clifton S."/>
            <person name="Fulton L."/>
            <person name="Fulton B."/>
            <person name="Courtney L."/>
            <person name="Fronick C."/>
            <person name="Harrison M."/>
            <person name="Strong C."/>
            <person name="Farmer C."/>
            <person name="Delahaunty K."/>
            <person name="Markovic C."/>
            <person name="Hall O."/>
            <person name="Minx P."/>
            <person name="Tomlinson C."/>
            <person name="Mitreva M."/>
            <person name="Hou S."/>
            <person name="Chen J."/>
            <person name="Wollam A."/>
            <person name="Pepin K.H."/>
            <person name="Johnson M."/>
            <person name="Bhonagiri V."/>
            <person name="Zhang X."/>
            <person name="Suruliraj S."/>
            <person name="Warren W."/>
            <person name="Chinwalla A."/>
            <person name="Mardis E.R."/>
            <person name="Wilson R.K."/>
        </authorList>
    </citation>
    <scope>NUCLEOTIDE SEQUENCE [LARGE SCALE GENOMIC DNA]</scope>
    <source>
        <strain evidence="2 3">KLE1255</strain>
    </source>
</reference>
<evidence type="ECO:0000313" key="2">
    <source>
        <dbReference type="EMBL" id="EFQ06057.1"/>
    </source>
</evidence>
<feature type="region of interest" description="Disordered" evidence="1">
    <location>
        <begin position="1"/>
        <end position="20"/>
    </location>
</feature>
<dbReference type="Proteomes" id="UP000006028">
    <property type="component" value="Unassembled WGS sequence"/>
</dbReference>
<protein>
    <submittedName>
        <fullName evidence="2">Uncharacterized protein</fullName>
    </submittedName>
</protein>
<accession>E2ZL77</accession>
<sequence>MYLKTKQQAGSSSFQRCPESLPRRRVTKFLHGSCTQRPKRVQSMQ</sequence>
<dbReference type="HOGENOM" id="CLU_3200024_0_0_9"/>
<dbReference type="STRING" id="748224.HMPREF9436_02433"/>